<gene>
    <name evidence="3" type="ORF">ACOC_LOCUS8924</name>
</gene>
<dbReference type="Gene3D" id="1.10.640.10">
    <property type="entry name" value="Haem peroxidase domain superfamily, animal type"/>
    <property type="match status" value="1"/>
</dbReference>
<dbReference type="PANTHER" id="PTHR11475:SF22">
    <property type="entry name" value="PEROXIDASE SKPO-1"/>
    <property type="match status" value="1"/>
</dbReference>
<feature type="binding site" description="axial binding residue" evidence="2">
    <location>
        <position position="356"/>
    </location>
    <ligand>
        <name>heme b</name>
        <dbReference type="ChEBI" id="CHEBI:60344"/>
    </ligand>
    <ligandPart>
        <name>Fe</name>
        <dbReference type="ChEBI" id="CHEBI:18248"/>
    </ligandPart>
</feature>
<dbReference type="GO" id="GO:0020037">
    <property type="term" value="F:heme binding"/>
    <property type="evidence" value="ECO:0007669"/>
    <property type="project" value="InterPro"/>
</dbReference>
<dbReference type="GO" id="GO:0004601">
    <property type="term" value="F:peroxidase activity"/>
    <property type="evidence" value="ECO:0007669"/>
    <property type="project" value="UniProtKB-KW"/>
</dbReference>
<keyword evidence="2" id="KW-0479">Metal-binding</keyword>
<dbReference type="GO" id="GO:0005615">
    <property type="term" value="C:extracellular space"/>
    <property type="evidence" value="ECO:0007669"/>
    <property type="project" value="TreeGrafter"/>
</dbReference>
<dbReference type="EMBL" id="UYYA01004224">
    <property type="protein sequence ID" value="VDM60509.1"/>
    <property type="molecule type" value="Genomic_DNA"/>
</dbReference>
<accession>A0A158PJL7</accession>
<name>A0A158PJL7_ANGCS</name>
<organism evidence="5">
    <name type="scientific">Angiostrongylus costaricensis</name>
    <name type="common">Nematode worm</name>
    <dbReference type="NCBI Taxonomy" id="334426"/>
    <lineage>
        <taxon>Eukaryota</taxon>
        <taxon>Metazoa</taxon>
        <taxon>Ecdysozoa</taxon>
        <taxon>Nematoda</taxon>
        <taxon>Chromadorea</taxon>
        <taxon>Rhabditida</taxon>
        <taxon>Rhabditina</taxon>
        <taxon>Rhabditomorpha</taxon>
        <taxon>Strongyloidea</taxon>
        <taxon>Metastrongylidae</taxon>
        <taxon>Angiostrongylus</taxon>
    </lineage>
</organism>
<dbReference type="InterPro" id="IPR010255">
    <property type="entry name" value="Haem_peroxidase_sf"/>
</dbReference>
<dbReference type="OrthoDB" id="823504at2759"/>
<keyword evidence="1" id="KW-0560">Oxidoreductase</keyword>
<dbReference type="WBParaSite" id="ACOC_0000892301-mRNA-1">
    <property type="protein sequence ID" value="ACOC_0000892301-mRNA-1"/>
    <property type="gene ID" value="ACOC_0000892301"/>
</dbReference>
<dbReference type="GO" id="GO:0046872">
    <property type="term" value="F:metal ion binding"/>
    <property type="evidence" value="ECO:0007669"/>
    <property type="project" value="UniProtKB-KW"/>
</dbReference>
<dbReference type="InterPro" id="IPR037120">
    <property type="entry name" value="Haem_peroxidase_sf_animal"/>
</dbReference>
<dbReference type="SUPFAM" id="SSF48113">
    <property type="entry name" value="Heme-dependent peroxidases"/>
    <property type="match status" value="1"/>
</dbReference>
<evidence type="ECO:0000256" key="2">
    <source>
        <dbReference type="PIRSR" id="PIRSR619791-2"/>
    </source>
</evidence>
<reference evidence="5" key="1">
    <citation type="submission" date="2016-04" db="UniProtKB">
        <authorList>
            <consortium name="WormBaseParasite"/>
        </authorList>
    </citation>
    <scope>IDENTIFICATION</scope>
</reference>
<dbReference type="PROSITE" id="PS50292">
    <property type="entry name" value="PEROXIDASE_3"/>
    <property type="match status" value="1"/>
</dbReference>
<keyword evidence="2" id="KW-0408">Iron</keyword>
<keyword evidence="4" id="KW-1185">Reference proteome</keyword>
<evidence type="ECO:0000313" key="3">
    <source>
        <dbReference type="EMBL" id="VDM60509.1"/>
    </source>
</evidence>
<evidence type="ECO:0000256" key="1">
    <source>
        <dbReference type="ARBA" id="ARBA00022559"/>
    </source>
</evidence>
<dbReference type="PRINTS" id="PR00457">
    <property type="entry name" value="ANPEROXIDASE"/>
</dbReference>
<protein>
    <submittedName>
        <fullName evidence="5">Animal hem peroxidase</fullName>
    </submittedName>
</protein>
<dbReference type="OMA" id="NRYRFID"/>
<dbReference type="PANTHER" id="PTHR11475">
    <property type="entry name" value="OXIDASE/PEROXIDASE"/>
    <property type="match status" value="1"/>
</dbReference>
<sequence length="536" mass="60549">IQWNIGKCSQYANCEHVNCNSVAQKYRNSEKDVMHLISQIPASCTDNECFHKRFRSIDGTCNNLEHPIVGAAFTPYIRLLPSVYGDGFNSITDTLYAVKKGMPLWFSGGRLDRRPNPREVSMFLLSTGSTIPGPANSLLMQFGQFISHDFTRNALENTCTCQSASDQRCANVPRPASDRRTERCVSFSRSFPVCQTGIANRSREQLNENTAYIDGSVVYSSEAVTLQTLRTGAMLKTNIVNGFIFPPNNGRDSMTVGDDRSTLFVGLAAMHTTFLRLHNNIARKLQNMNRHWNQDRVFQETRKTVGAVLQVITFQEFLPTLIGPFHSRLVPPYVKYDPTVNPGVLNEFAAAAYRFHGMIQESYPLLGPNFESRGQFPVLQWVNRIEVLLSAMDPLYRGLIATPARSPQRITTSITERLFGSSDMATVNIQRGRDHGLRPYNDYRRLCQLKPITSFDEWPDLTMKKVTERVAQLYPSPNDLDLYVGGIIEEPIDGSFVGPTFACIIAEQFVRLRDGDRFGIRYRYVSITAFENIGNR</sequence>
<reference evidence="3 4" key="2">
    <citation type="submission" date="2018-11" db="EMBL/GenBank/DDBJ databases">
        <authorList>
            <consortium name="Pathogen Informatics"/>
        </authorList>
    </citation>
    <scope>NUCLEOTIDE SEQUENCE [LARGE SCALE GENOMIC DNA]</scope>
    <source>
        <strain evidence="3 4">Costa Rica</strain>
    </source>
</reference>
<evidence type="ECO:0000313" key="4">
    <source>
        <dbReference type="Proteomes" id="UP000267027"/>
    </source>
</evidence>
<evidence type="ECO:0000313" key="5">
    <source>
        <dbReference type="WBParaSite" id="ACOC_0000892301-mRNA-1"/>
    </source>
</evidence>
<dbReference type="AlphaFoldDB" id="A0A158PJL7"/>
<dbReference type="GO" id="GO:0006979">
    <property type="term" value="P:response to oxidative stress"/>
    <property type="evidence" value="ECO:0007669"/>
    <property type="project" value="InterPro"/>
</dbReference>
<dbReference type="InterPro" id="IPR019791">
    <property type="entry name" value="Haem_peroxidase_animal"/>
</dbReference>
<dbReference type="Pfam" id="PF03098">
    <property type="entry name" value="An_peroxidase"/>
    <property type="match status" value="1"/>
</dbReference>
<dbReference type="Proteomes" id="UP000267027">
    <property type="component" value="Unassembled WGS sequence"/>
</dbReference>
<keyword evidence="2" id="KW-0349">Heme</keyword>
<proteinExistence type="predicted"/>
<dbReference type="STRING" id="334426.A0A158PJL7"/>
<keyword evidence="1" id="KW-0575">Peroxidase</keyword>